<dbReference type="RefSeq" id="WP_209406265.1">
    <property type="nucleotide sequence ID" value="NZ_JAGIYQ010000008.1"/>
</dbReference>
<keyword evidence="1" id="KW-0472">Membrane</keyword>
<name>A0A940NS62_9BACI</name>
<reference evidence="2" key="1">
    <citation type="submission" date="2021-04" db="EMBL/GenBank/DDBJ databases">
        <title>Genome seq and assembly of Bacillus sp.</title>
        <authorList>
            <person name="Chhetri G."/>
        </authorList>
    </citation>
    <scope>NUCLEOTIDE SEQUENCE</scope>
    <source>
        <strain evidence="2">RG28</strain>
    </source>
</reference>
<gene>
    <name evidence="2" type="ORF">J5Y03_12795</name>
</gene>
<comment type="caution">
    <text evidence="2">The sequence shown here is derived from an EMBL/GenBank/DDBJ whole genome shotgun (WGS) entry which is preliminary data.</text>
</comment>
<dbReference type="EMBL" id="JAGIYQ010000008">
    <property type="protein sequence ID" value="MBP0726052.1"/>
    <property type="molecule type" value="Genomic_DNA"/>
</dbReference>
<dbReference type="Proteomes" id="UP000682134">
    <property type="component" value="Unassembled WGS sequence"/>
</dbReference>
<protein>
    <submittedName>
        <fullName evidence="2">Uncharacterized protein</fullName>
    </submittedName>
</protein>
<evidence type="ECO:0000313" key="3">
    <source>
        <dbReference type="Proteomes" id="UP000682134"/>
    </source>
</evidence>
<evidence type="ECO:0000313" key="2">
    <source>
        <dbReference type="EMBL" id="MBP0726052.1"/>
    </source>
</evidence>
<dbReference type="AlphaFoldDB" id="A0A940NS62"/>
<sequence length="48" mass="5440">MALFLGKVIFFILFVLFGITGYFYILKSSLNLKDAISIDPKPKNPSEE</sequence>
<feature type="transmembrane region" description="Helical" evidence="1">
    <location>
        <begin position="6"/>
        <end position="26"/>
    </location>
</feature>
<proteinExistence type="predicted"/>
<keyword evidence="1" id="KW-0812">Transmembrane</keyword>
<organism evidence="2 3">
    <name type="scientific">Gottfriedia endophytica</name>
    <dbReference type="NCBI Taxonomy" id="2820819"/>
    <lineage>
        <taxon>Bacteria</taxon>
        <taxon>Bacillati</taxon>
        <taxon>Bacillota</taxon>
        <taxon>Bacilli</taxon>
        <taxon>Bacillales</taxon>
        <taxon>Bacillaceae</taxon>
        <taxon>Gottfriedia</taxon>
    </lineage>
</organism>
<accession>A0A940NS62</accession>
<keyword evidence="3" id="KW-1185">Reference proteome</keyword>
<evidence type="ECO:0000256" key="1">
    <source>
        <dbReference type="SAM" id="Phobius"/>
    </source>
</evidence>
<keyword evidence="1" id="KW-1133">Transmembrane helix</keyword>